<gene>
    <name evidence="1" type="ORF">ORM20_00199</name>
</gene>
<name>A0A9N6ZF36_9VIRU</name>
<reference evidence="1" key="1">
    <citation type="submission" date="2022-10" db="EMBL/GenBank/DDBJ databases">
        <authorList>
            <person name="Meaden S."/>
        </authorList>
    </citation>
    <scope>NUCLEOTIDE SEQUENCE</scope>
</reference>
<organism evidence="1">
    <name type="scientific">Ochrobactrum phage ORM_20</name>
    <dbReference type="NCBI Taxonomy" id="2985243"/>
    <lineage>
        <taxon>Viruses</taxon>
    </lineage>
</organism>
<evidence type="ECO:0000313" key="1">
    <source>
        <dbReference type="EMBL" id="CAI3971248.1"/>
    </source>
</evidence>
<dbReference type="EMBL" id="OX359470">
    <property type="protein sequence ID" value="CAI3971248.1"/>
    <property type="molecule type" value="Genomic_DNA"/>
</dbReference>
<protein>
    <submittedName>
        <fullName evidence="1">Uncharacterized protein</fullName>
    </submittedName>
</protein>
<sequence length="73" mass="8692">MNTRHLDAKMMIEEMMYRGDSRATYIFNGEYDQPVDHDLIFSCYDVAKEKGIEIEVEWREGEKITIEILTPFK</sequence>
<accession>A0A9N6ZF36</accession>
<proteinExistence type="predicted"/>